<feature type="compositionally biased region" description="Low complexity" evidence="1">
    <location>
        <begin position="87"/>
        <end position="100"/>
    </location>
</feature>
<dbReference type="AlphaFoldDB" id="A0A7G8BPT2"/>
<keyword evidence="3" id="KW-1185">Reference proteome</keyword>
<dbReference type="RefSeq" id="WP_186746803.1">
    <property type="nucleotide sequence ID" value="NZ_CP060394.1"/>
</dbReference>
<evidence type="ECO:0000256" key="1">
    <source>
        <dbReference type="SAM" id="MobiDB-lite"/>
    </source>
</evidence>
<protein>
    <submittedName>
        <fullName evidence="2">Uncharacterized protein</fullName>
    </submittedName>
</protein>
<proteinExistence type="predicted"/>
<evidence type="ECO:0000313" key="2">
    <source>
        <dbReference type="EMBL" id="QNI34552.1"/>
    </source>
</evidence>
<dbReference type="Proteomes" id="UP000515312">
    <property type="component" value="Chromosome"/>
</dbReference>
<feature type="region of interest" description="Disordered" evidence="1">
    <location>
        <begin position="73"/>
        <end position="106"/>
    </location>
</feature>
<sequence length="281" mass="30550">MEDSLIPTAAPFVRRVVPYVVAVVIGGAGVGYAVHEHHAAQNLAAQNEQVTAQLNATHSQLDALTAKVNDLATRSETAPPQPVPAGTSTAKPHAATAPHPHAQDSRYKKLQSQVDAQGKEIEATRTDLVSTRTELTGSIARTHDELVVLEKKGERNYTEFDIQKSKQFQREGPLSVSLRKANTKHQYADLQLMVDDRNVTQKHVNLYQPVMFYVPDSPQPVEVVINDITKDHIHGYVSASKYRQSELTAAANADANAAPGSTQTANSNPPPAPRQKLPVPQ</sequence>
<evidence type="ECO:0000313" key="3">
    <source>
        <dbReference type="Proteomes" id="UP000515312"/>
    </source>
</evidence>
<feature type="compositionally biased region" description="Pro residues" evidence="1">
    <location>
        <begin position="268"/>
        <end position="281"/>
    </location>
</feature>
<gene>
    <name evidence="2" type="ORF">H7849_12025</name>
</gene>
<dbReference type="EMBL" id="CP060394">
    <property type="protein sequence ID" value="QNI34552.1"/>
    <property type="molecule type" value="Genomic_DNA"/>
</dbReference>
<reference evidence="2 3" key="1">
    <citation type="submission" date="2020-08" db="EMBL/GenBank/DDBJ databases">
        <title>Edaphobacter telluris sp. nov. and Acidobacterium dinghuensis sp. nov., two acidobacteria isolated from forest soil.</title>
        <authorList>
            <person name="Fu J."/>
            <person name="Qiu L."/>
        </authorList>
    </citation>
    <scope>NUCLEOTIDE SEQUENCE [LARGE SCALE GENOMIC DNA]</scope>
    <source>
        <strain evidence="2">4Y35</strain>
    </source>
</reference>
<organism evidence="2 3">
    <name type="scientific">Alloacidobacterium dinghuense</name>
    <dbReference type="NCBI Taxonomy" id="2763107"/>
    <lineage>
        <taxon>Bacteria</taxon>
        <taxon>Pseudomonadati</taxon>
        <taxon>Acidobacteriota</taxon>
        <taxon>Terriglobia</taxon>
        <taxon>Terriglobales</taxon>
        <taxon>Acidobacteriaceae</taxon>
        <taxon>Alloacidobacterium</taxon>
    </lineage>
</organism>
<name>A0A7G8BPT2_9BACT</name>
<dbReference type="KEGG" id="adin:H7849_12025"/>
<accession>A0A7G8BPT2</accession>
<feature type="region of interest" description="Disordered" evidence="1">
    <location>
        <begin position="250"/>
        <end position="281"/>
    </location>
</feature>